<evidence type="ECO:0000313" key="3">
    <source>
        <dbReference type="WBParaSite" id="BXY_0862900.1"/>
    </source>
</evidence>
<protein>
    <submittedName>
        <fullName evidence="3">NET domain-containing protein</fullName>
    </submittedName>
</protein>
<proteinExistence type="predicted"/>
<dbReference type="AlphaFoldDB" id="A0A1I7S6J1"/>
<dbReference type="Proteomes" id="UP000095284">
    <property type="component" value="Unplaced"/>
</dbReference>
<evidence type="ECO:0000313" key="2">
    <source>
        <dbReference type="Proteomes" id="UP000095284"/>
    </source>
</evidence>
<dbReference type="WBParaSite" id="BXY_0862900.1">
    <property type="protein sequence ID" value="BXY_0862900.1"/>
    <property type="gene ID" value="BXY_0862900"/>
</dbReference>
<feature type="region of interest" description="Disordered" evidence="1">
    <location>
        <begin position="226"/>
        <end position="273"/>
    </location>
</feature>
<evidence type="ECO:0000256" key="1">
    <source>
        <dbReference type="SAM" id="MobiDB-lite"/>
    </source>
</evidence>
<feature type="region of interest" description="Disordered" evidence="1">
    <location>
        <begin position="114"/>
        <end position="159"/>
    </location>
</feature>
<reference evidence="3" key="1">
    <citation type="submission" date="2016-11" db="UniProtKB">
        <authorList>
            <consortium name="WormBaseParasite"/>
        </authorList>
    </citation>
    <scope>IDENTIFICATION</scope>
</reference>
<name>A0A1I7S6J1_BURXY</name>
<organism evidence="2 3">
    <name type="scientific">Bursaphelenchus xylophilus</name>
    <name type="common">Pinewood nematode worm</name>
    <name type="synonym">Aphelenchoides xylophilus</name>
    <dbReference type="NCBI Taxonomy" id="6326"/>
    <lineage>
        <taxon>Eukaryota</taxon>
        <taxon>Metazoa</taxon>
        <taxon>Ecdysozoa</taxon>
        <taxon>Nematoda</taxon>
        <taxon>Chromadorea</taxon>
        <taxon>Rhabditida</taxon>
        <taxon>Tylenchina</taxon>
        <taxon>Tylenchomorpha</taxon>
        <taxon>Aphelenchoidea</taxon>
        <taxon>Aphelenchoididae</taxon>
        <taxon>Bursaphelenchus</taxon>
    </lineage>
</organism>
<feature type="compositionally biased region" description="Acidic residues" evidence="1">
    <location>
        <begin position="231"/>
        <end position="243"/>
    </location>
</feature>
<feature type="compositionally biased region" description="Basic and acidic residues" evidence="1">
    <location>
        <begin position="131"/>
        <end position="147"/>
    </location>
</feature>
<accession>A0A1I7S6J1</accession>
<sequence length="273" mass="30459">MGPQVSPDLVKNALADMHSAKTELSDQIAAILGRFSNSKRMIDTIASSLGSPRMEPRAVVPQIRQVTNDVIGKLEDSEKFVIEPLENLVTVLDQQSPEDVLRQLICAMFNHDITTTPEEPRKPTDMANQKKQGEKKKEEKKSNDQQQKHGVPKPKAKPTPYATILKEMKSTAFSTSAPSGDHCVQLVGMLNRITRHDLLYKKSVVPALKKLDVVWRHYSHRHPAEAKQVEEDLMELDNPEPEDQPGPSNSKDNSSKGKKAKSKKANAEEDQAE</sequence>